<dbReference type="OrthoDB" id="430364at2759"/>
<feature type="compositionally biased region" description="Basic and acidic residues" evidence="1">
    <location>
        <begin position="632"/>
        <end position="642"/>
    </location>
</feature>
<feature type="region of interest" description="Disordered" evidence="1">
    <location>
        <begin position="658"/>
        <end position="720"/>
    </location>
</feature>
<evidence type="ECO:0000256" key="1">
    <source>
        <dbReference type="SAM" id="MobiDB-lite"/>
    </source>
</evidence>
<feature type="compositionally biased region" description="Polar residues" evidence="1">
    <location>
        <begin position="846"/>
        <end position="875"/>
    </location>
</feature>
<feature type="region of interest" description="Disordered" evidence="1">
    <location>
        <begin position="1"/>
        <end position="325"/>
    </location>
</feature>
<feature type="region of interest" description="Disordered" evidence="1">
    <location>
        <begin position="1961"/>
        <end position="2022"/>
    </location>
</feature>
<dbReference type="PROSITE" id="PS50003">
    <property type="entry name" value="PH_DOMAIN"/>
    <property type="match status" value="1"/>
</dbReference>
<feature type="region of interest" description="Disordered" evidence="1">
    <location>
        <begin position="1898"/>
        <end position="1924"/>
    </location>
</feature>
<feature type="compositionally biased region" description="Polar residues" evidence="1">
    <location>
        <begin position="1026"/>
        <end position="1037"/>
    </location>
</feature>
<dbReference type="SMART" id="SM00233">
    <property type="entry name" value="PH"/>
    <property type="match status" value="1"/>
</dbReference>
<accession>A0A317XX71</accession>
<feature type="region of interest" description="Disordered" evidence="1">
    <location>
        <begin position="427"/>
        <end position="554"/>
    </location>
</feature>
<dbReference type="FunFam" id="1.10.1000.11:FF:000002">
    <property type="entry name" value="Cytohesin 1"/>
    <property type="match status" value="1"/>
</dbReference>
<keyword evidence="5" id="KW-1185">Reference proteome</keyword>
<feature type="region of interest" description="Disordered" evidence="1">
    <location>
        <begin position="758"/>
        <end position="793"/>
    </location>
</feature>
<feature type="compositionally biased region" description="Polar residues" evidence="1">
    <location>
        <begin position="1091"/>
        <end position="1102"/>
    </location>
</feature>
<evidence type="ECO:0000313" key="5">
    <source>
        <dbReference type="Proteomes" id="UP000246740"/>
    </source>
</evidence>
<evidence type="ECO:0008006" key="6">
    <source>
        <dbReference type="Google" id="ProtNLM"/>
    </source>
</evidence>
<dbReference type="InterPro" id="IPR001849">
    <property type="entry name" value="PH_domain"/>
</dbReference>
<feature type="compositionally biased region" description="Polar residues" evidence="1">
    <location>
        <begin position="1362"/>
        <end position="1383"/>
    </location>
</feature>
<feature type="compositionally biased region" description="Polar residues" evidence="1">
    <location>
        <begin position="516"/>
        <end position="552"/>
    </location>
</feature>
<protein>
    <recommendedName>
        <fullName evidence="6">SEC7 domain-containing protein</fullName>
    </recommendedName>
</protein>
<feature type="compositionally biased region" description="Polar residues" evidence="1">
    <location>
        <begin position="75"/>
        <end position="85"/>
    </location>
</feature>
<evidence type="ECO:0000313" key="4">
    <source>
        <dbReference type="EMBL" id="PWZ02887.1"/>
    </source>
</evidence>
<dbReference type="InterPro" id="IPR011993">
    <property type="entry name" value="PH-like_dom_sf"/>
</dbReference>
<feature type="domain" description="SEC7" evidence="3">
    <location>
        <begin position="1177"/>
        <end position="1345"/>
    </location>
</feature>
<feature type="compositionally biased region" description="Polar residues" evidence="1">
    <location>
        <begin position="229"/>
        <end position="239"/>
    </location>
</feature>
<feature type="compositionally biased region" description="Low complexity" evidence="1">
    <location>
        <begin position="1153"/>
        <end position="1163"/>
    </location>
</feature>
<feature type="region of interest" description="Disordered" evidence="1">
    <location>
        <begin position="1648"/>
        <end position="1671"/>
    </location>
</feature>
<dbReference type="Proteomes" id="UP000246740">
    <property type="component" value="Unassembled WGS sequence"/>
</dbReference>
<dbReference type="PANTHER" id="PTHR10663">
    <property type="entry name" value="GUANYL-NUCLEOTIDE EXCHANGE FACTOR"/>
    <property type="match status" value="1"/>
</dbReference>
<feature type="compositionally biased region" description="Low complexity" evidence="1">
    <location>
        <begin position="181"/>
        <end position="194"/>
    </location>
</feature>
<organism evidence="4 5">
    <name type="scientific">Testicularia cyperi</name>
    <dbReference type="NCBI Taxonomy" id="1882483"/>
    <lineage>
        <taxon>Eukaryota</taxon>
        <taxon>Fungi</taxon>
        <taxon>Dikarya</taxon>
        <taxon>Basidiomycota</taxon>
        <taxon>Ustilaginomycotina</taxon>
        <taxon>Ustilaginomycetes</taxon>
        <taxon>Ustilaginales</taxon>
        <taxon>Anthracoideaceae</taxon>
        <taxon>Testicularia</taxon>
    </lineage>
</organism>
<dbReference type="InterPro" id="IPR035999">
    <property type="entry name" value="Sec7_dom_sf"/>
</dbReference>
<feature type="compositionally biased region" description="Low complexity" evidence="1">
    <location>
        <begin position="1898"/>
        <end position="1915"/>
    </location>
</feature>
<dbReference type="Pfam" id="PF15410">
    <property type="entry name" value="PH_9"/>
    <property type="match status" value="1"/>
</dbReference>
<feature type="compositionally biased region" description="Low complexity" evidence="1">
    <location>
        <begin position="61"/>
        <end position="74"/>
    </location>
</feature>
<feature type="compositionally biased region" description="Polar residues" evidence="1">
    <location>
        <begin position="694"/>
        <end position="714"/>
    </location>
</feature>
<dbReference type="Gene3D" id="2.30.29.30">
    <property type="entry name" value="Pleckstrin-homology domain (PH domain)/Phosphotyrosine-binding domain (PTB)"/>
    <property type="match status" value="1"/>
</dbReference>
<feature type="domain" description="PH" evidence="2">
    <location>
        <begin position="1475"/>
        <end position="1629"/>
    </location>
</feature>
<evidence type="ECO:0000259" key="3">
    <source>
        <dbReference type="PROSITE" id="PS50190"/>
    </source>
</evidence>
<dbReference type="EMBL" id="KZ819188">
    <property type="protein sequence ID" value="PWZ02887.1"/>
    <property type="molecule type" value="Genomic_DNA"/>
</dbReference>
<dbReference type="InterPro" id="IPR000904">
    <property type="entry name" value="Sec7_dom"/>
</dbReference>
<feature type="compositionally biased region" description="Basic and acidic residues" evidence="1">
    <location>
        <begin position="364"/>
        <end position="374"/>
    </location>
</feature>
<dbReference type="Pfam" id="PF01369">
    <property type="entry name" value="Sec7"/>
    <property type="match status" value="1"/>
</dbReference>
<dbReference type="SUPFAM" id="SSF48425">
    <property type="entry name" value="Sec7 domain"/>
    <property type="match status" value="1"/>
</dbReference>
<name>A0A317XX71_9BASI</name>
<feature type="compositionally biased region" description="Polar residues" evidence="1">
    <location>
        <begin position="1121"/>
        <end position="1138"/>
    </location>
</feature>
<dbReference type="Gene3D" id="1.10.1000.11">
    <property type="entry name" value="Arf Nucleotide-binding Site Opener,domain 2"/>
    <property type="match status" value="1"/>
</dbReference>
<dbReference type="PROSITE" id="PS50190">
    <property type="entry name" value="SEC7"/>
    <property type="match status" value="1"/>
</dbReference>
<dbReference type="SMART" id="SM00222">
    <property type="entry name" value="Sec7"/>
    <property type="match status" value="1"/>
</dbReference>
<feature type="compositionally biased region" description="Basic and acidic residues" evidence="1">
    <location>
        <begin position="1014"/>
        <end position="1024"/>
    </location>
</feature>
<feature type="compositionally biased region" description="Low complexity" evidence="1">
    <location>
        <begin position="762"/>
        <end position="771"/>
    </location>
</feature>
<feature type="region of interest" description="Disordered" evidence="1">
    <location>
        <begin position="360"/>
        <end position="404"/>
    </location>
</feature>
<reference evidence="4 5" key="1">
    <citation type="journal article" date="2018" name="Mol. Biol. Evol.">
        <title>Broad Genomic Sampling Reveals a Smut Pathogenic Ancestry of the Fungal Clade Ustilaginomycotina.</title>
        <authorList>
            <person name="Kijpornyongpan T."/>
            <person name="Mondo S.J."/>
            <person name="Barry K."/>
            <person name="Sandor L."/>
            <person name="Lee J."/>
            <person name="Lipzen A."/>
            <person name="Pangilinan J."/>
            <person name="LaButti K."/>
            <person name="Hainaut M."/>
            <person name="Henrissat B."/>
            <person name="Grigoriev I.V."/>
            <person name="Spatafora J.W."/>
            <person name="Aime M.C."/>
        </authorList>
    </citation>
    <scope>NUCLEOTIDE SEQUENCE [LARGE SCALE GENOMIC DNA]</scope>
    <source>
        <strain evidence="4 5">MCA 3645</strain>
    </source>
</reference>
<dbReference type="PANTHER" id="PTHR10663:SF405">
    <property type="entry name" value="ARF GUANINE NUCLEOTIDE EXCHANGE FACTOR SYT1"/>
    <property type="match status" value="1"/>
</dbReference>
<feature type="compositionally biased region" description="Polar residues" evidence="1">
    <location>
        <begin position="1164"/>
        <end position="1173"/>
    </location>
</feature>
<feature type="compositionally biased region" description="Polar residues" evidence="1">
    <location>
        <begin position="582"/>
        <end position="596"/>
    </location>
</feature>
<proteinExistence type="predicted"/>
<dbReference type="CDD" id="cd00171">
    <property type="entry name" value="Sec7"/>
    <property type="match status" value="1"/>
</dbReference>
<gene>
    <name evidence="4" type="ORF">BCV70DRAFT_183351</name>
</gene>
<feature type="region of interest" description="Disordered" evidence="1">
    <location>
        <begin position="1359"/>
        <end position="1385"/>
    </location>
</feature>
<feature type="region of interest" description="Disordered" evidence="1">
    <location>
        <begin position="1004"/>
        <end position="1185"/>
    </location>
</feature>
<feature type="compositionally biased region" description="Basic and acidic residues" evidence="1">
    <location>
        <begin position="1652"/>
        <end position="1666"/>
    </location>
</feature>
<dbReference type="STRING" id="1882483.A0A317XX71"/>
<feature type="compositionally biased region" description="Polar residues" evidence="1">
    <location>
        <begin position="142"/>
        <end position="173"/>
    </location>
</feature>
<feature type="compositionally biased region" description="Low complexity" evidence="1">
    <location>
        <begin position="98"/>
        <end position="126"/>
    </location>
</feature>
<dbReference type="GO" id="GO:0032012">
    <property type="term" value="P:regulation of ARF protein signal transduction"/>
    <property type="evidence" value="ECO:0007669"/>
    <property type="project" value="InterPro"/>
</dbReference>
<feature type="compositionally biased region" description="Low complexity" evidence="1">
    <location>
        <begin position="1104"/>
        <end position="1115"/>
    </location>
</feature>
<feature type="region of interest" description="Disordered" evidence="1">
    <location>
        <begin position="1688"/>
        <end position="1748"/>
    </location>
</feature>
<sequence length="2022" mass="212796">MVASASTAVAASQGRGGKAVSPAAGSSRLHPEPQRGAEAIANFYGRFSTDLSSSRSRRGDASVSSVAGSARRSSFGTDAISQSYSVDAEYGDHDDDPSGVSTSSSSKGPKVYNSFSAAAAAASRSSLNKRPAADGTPMPHDSPSSASGHYSPALSSPNTSSNAHRRNTSSNRLSPRPAPPIGSSSGSATDASSSYGWPLTPARAKRPDPEDAARSASLQYARAGAGARQNLSGLGTDTSPDVHEFSQGKGYGWNPEQDRGKPSKASTTKSSRGTPTSKSNINGLTPRDARSRAQLGGMRSTSEVDLPAGIRGQRKGMPAPPRLSQDPVAISIADELSASHASETTKSDSAFARLGRAFRRKSKTGSEFRADINRADFQTANNTNLPPMPRTPRRMPSHANLQPATTPVPEVPPLVILSAGGSNIVPGALASTSGTPDKEPSTVQHLPFQRPTTEKRPSVASMSAGEGRIAAETGETRDASMRVGESVDASEPKSVEQYAGAQASADESATADRRTAVSQTHASGANSASPAVRTTDNGTQARPTSMDSTTSSEQRRSMAFLASAISMGAIADVARQDEHTETLSNNQQQAEPQSESSDARTPLSDGRTVAAELTTDQHDDPPKVPARSKNRTPLEARSAVRDDHVPSILSDFLTMNEPGSAKLKSKSRSATAATAVDDELSATNGTRVIPNRPPSTRSISGTSDGRKSSFSSSPKAVRPTKGVYMSAPAGPNMGGFVSPFYVAPMTSVDAGVATKVGRSAGGRRASASSRSIHSEDSHSTRGGGGGRRGSEAPSITVEAPDLAAQFSVQEGASQVQSKSKPQPQSQLQAQQADVSDKARKVKSHGNLRSSAANQPTVEAMPRSSTSRLPSVQVSTVRGALTDGAQTSSPISEKLLTATPLEGGSSESSSSNATRKGLGAFSGASRSPSFGSRLLRRPKTSGAEAQLAAGSGPRGDASAMKQQGLSGSRGGSGPGRASLDESLHRIKLGAGGLDSSDADFELLGSQDSSAYQKSADGDILQRPRMDSVTSFDSLSQSGRDLLGSRQSTTSDRRDSSNVGRRPNDAFDGSGSRTPMSSRLESQGGAAALFGNSAATRPRTSSLLPSFGFSRSRTGSSAGLEGTSKSPGSFGASTTRSASGPATRDTSGKADEGAPSRASSSSRPSFNRQRSTSAAPSEVGDTPATKKKDKFSASAFLPYEDENAQDYAERIAETAPKTQIAAILASSADEFYIESLSHFMTRFWFSGIPLDIALRKLLMDLHLPKETQQIDRVMEAFAKRYNECNRGLFTSDDQPYILAFSLMMLHTDAFNKNAKNKMTKADYLRNTSASGVPTEILEYLFDNLTFTQFIYVEDEQDLHRRASEPSNASSLGGGTAVSTLSQSGATGAANRQRLDPYYLIAQGRLGELRPDLEHLIPEDSPFSYTGSLSSFDVDRLNAAFLHAPSIEIVTSKNQDQSGSSMPAPSTVGDEDEVVSLKVTKVGVVNRKDDVSDGGKKAASRKWKTSGLLLTGSQLLLFKDIVWINALQSQILDQVGHSLMCNGIRAGNGGDDYEEDQANVVEGGIVISPRITYFRPDGVISLADAVAVKDNSYGKYDFVFRLLAAKGRQYLIQAQSEDDMNDWIHKINFCASFRTANIKIRGLDLAPRVGDGAIEGDRSRRGDSMDHYRTRARPSQTSLLDLDMSVGSGLGLSSPSRSNLASDGYTEDAGLESGGAAGSFSRDSSAGGGELYSRPHSSASHRKMSPASSSLMKRAVARKEMMLTKIAETEVQLERAVKRLQDDIRLARHFAILTPFVKSTRDRIELAALPLAGRIRACRLEVAKTDSRCKILRLDLAAGERVARRLLPSMYLSTSALRSANRLPGSQTATPQLPEMGGMTESQAQFEDLFGAGAAAAVNGNSNGNSNSNGSSSNLSSGGSAGLLGGMVTKPATHQRNQMNLNAVSEQPADESPVMTARAELHGSNLGASTNGTDARGAGGQSPEAWDMSQMARRGSNRTSLVDLPSPNELQEATGRRLLFGQTSD</sequence>
<feature type="region of interest" description="Disordered" evidence="1">
    <location>
        <begin position="807"/>
        <end position="982"/>
    </location>
</feature>
<feature type="compositionally biased region" description="Low complexity" evidence="1">
    <location>
        <begin position="813"/>
        <end position="833"/>
    </location>
</feature>
<feature type="region of interest" description="Disordered" evidence="1">
    <location>
        <begin position="577"/>
        <end position="642"/>
    </location>
</feature>
<feature type="compositionally biased region" description="Low complexity" evidence="1">
    <location>
        <begin position="1688"/>
        <end position="1697"/>
    </location>
</feature>
<dbReference type="InterPro" id="IPR023394">
    <property type="entry name" value="Sec7_C_sf"/>
</dbReference>
<dbReference type="GO" id="GO:0005085">
    <property type="term" value="F:guanyl-nucleotide exchange factor activity"/>
    <property type="evidence" value="ECO:0007669"/>
    <property type="project" value="InterPro"/>
</dbReference>
<feature type="compositionally biased region" description="Polar residues" evidence="1">
    <location>
        <begin position="264"/>
        <end position="283"/>
    </location>
</feature>
<dbReference type="InterPro" id="IPR041681">
    <property type="entry name" value="PH_9"/>
</dbReference>
<evidence type="ECO:0000259" key="2">
    <source>
        <dbReference type="PROSITE" id="PS50003"/>
    </source>
</evidence>
<dbReference type="SUPFAM" id="SSF50729">
    <property type="entry name" value="PH domain-like"/>
    <property type="match status" value="1"/>
</dbReference>
<dbReference type="InParanoid" id="A0A317XX71"/>
<feature type="compositionally biased region" description="Low complexity" evidence="1">
    <location>
        <begin position="901"/>
        <end position="910"/>
    </location>
</feature>
<feature type="compositionally biased region" description="Polar residues" evidence="1">
    <location>
        <begin position="1069"/>
        <end position="1079"/>
    </location>
</feature>
<feature type="compositionally biased region" description="Low complexity" evidence="1">
    <location>
        <begin position="1"/>
        <end position="12"/>
    </location>
</feature>